<sequence>MTTNADSVLAAIDRERPGLRLGKKILLLFFVQGHHLADTGEPLFAEPMYATGSGVDVDDVTGEPAPLPADDLYLESIGYAVERYAALVPADLRALIQVSQPWQAATKPGTGSRIEWAHLRDWFRRPDETDDPDDERPNRAAGARAETLWADRRPE</sequence>
<proteinExistence type="predicted"/>
<dbReference type="EMBL" id="LT629758">
    <property type="protein sequence ID" value="SDS91550.1"/>
    <property type="molecule type" value="Genomic_DNA"/>
</dbReference>
<reference evidence="2 3" key="1">
    <citation type="submission" date="2016-10" db="EMBL/GenBank/DDBJ databases">
        <authorList>
            <person name="de Groot N.N."/>
        </authorList>
    </citation>
    <scope>NUCLEOTIDE SEQUENCE [LARGE SCALE GENOMIC DNA]</scope>
    <source>
        <strain evidence="2 3">DSM 43941</strain>
    </source>
</reference>
<evidence type="ECO:0008006" key="4">
    <source>
        <dbReference type="Google" id="ProtNLM"/>
    </source>
</evidence>
<protein>
    <recommendedName>
        <fullName evidence="4">Antitoxin SocA-like Panacea domain-containing protein</fullName>
    </recommendedName>
</protein>
<keyword evidence="3" id="KW-1185">Reference proteome</keyword>
<name>A0A1H1W4A5_9ACTN</name>
<dbReference type="AlphaFoldDB" id="A0A1H1W4A5"/>
<evidence type="ECO:0000313" key="2">
    <source>
        <dbReference type="EMBL" id="SDS91550.1"/>
    </source>
</evidence>
<dbReference type="RefSeq" id="WP_092543569.1">
    <property type="nucleotide sequence ID" value="NZ_BOMJ01000013.1"/>
</dbReference>
<gene>
    <name evidence="2" type="ORF">SAMN04489716_1971</name>
</gene>
<organism evidence="2 3">
    <name type="scientific">Actinoplanes derwentensis</name>
    <dbReference type="NCBI Taxonomy" id="113562"/>
    <lineage>
        <taxon>Bacteria</taxon>
        <taxon>Bacillati</taxon>
        <taxon>Actinomycetota</taxon>
        <taxon>Actinomycetes</taxon>
        <taxon>Micromonosporales</taxon>
        <taxon>Micromonosporaceae</taxon>
        <taxon>Actinoplanes</taxon>
    </lineage>
</organism>
<accession>A0A1H1W4A5</accession>
<evidence type="ECO:0000256" key="1">
    <source>
        <dbReference type="SAM" id="MobiDB-lite"/>
    </source>
</evidence>
<dbReference type="OrthoDB" id="9799173at2"/>
<dbReference type="Proteomes" id="UP000198688">
    <property type="component" value="Chromosome I"/>
</dbReference>
<feature type="region of interest" description="Disordered" evidence="1">
    <location>
        <begin position="124"/>
        <end position="155"/>
    </location>
</feature>
<evidence type="ECO:0000313" key="3">
    <source>
        <dbReference type="Proteomes" id="UP000198688"/>
    </source>
</evidence>